<dbReference type="NCBIfam" id="TIGR02937">
    <property type="entry name" value="sigma70-ECF"/>
    <property type="match status" value="1"/>
</dbReference>
<dbReference type="PANTHER" id="PTHR43133">
    <property type="entry name" value="RNA POLYMERASE ECF-TYPE SIGMA FACTO"/>
    <property type="match status" value="1"/>
</dbReference>
<dbReference type="GO" id="GO:0006352">
    <property type="term" value="P:DNA-templated transcription initiation"/>
    <property type="evidence" value="ECO:0007669"/>
    <property type="project" value="InterPro"/>
</dbReference>
<protein>
    <submittedName>
        <fullName evidence="7">Sigma-70 family RNA polymerase sigma factor</fullName>
    </submittedName>
</protein>
<evidence type="ECO:0000256" key="2">
    <source>
        <dbReference type="ARBA" id="ARBA00023015"/>
    </source>
</evidence>
<dbReference type="InterPro" id="IPR013249">
    <property type="entry name" value="RNA_pol_sigma70_r4_t2"/>
</dbReference>
<evidence type="ECO:0000313" key="7">
    <source>
        <dbReference type="EMBL" id="MBI6871858.1"/>
    </source>
</evidence>
<dbReference type="Gene3D" id="1.10.10.10">
    <property type="entry name" value="Winged helix-like DNA-binding domain superfamily/Winged helix DNA-binding domain"/>
    <property type="match status" value="1"/>
</dbReference>
<dbReference type="InterPro" id="IPR013324">
    <property type="entry name" value="RNA_pol_sigma_r3/r4-like"/>
</dbReference>
<dbReference type="Pfam" id="PF04542">
    <property type="entry name" value="Sigma70_r2"/>
    <property type="match status" value="1"/>
</dbReference>
<dbReference type="InterPro" id="IPR007627">
    <property type="entry name" value="RNA_pol_sigma70_r2"/>
</dbReference>
<dbReference type="EMBL" id="JAEEGB010000005">
    <property type="protein sequence ID" value="MBI6871858.1"/>
    <property type="molecule type" value="Genomic_DNA"/>
</dbReference>
<gene>
    <name evidence="7" type="ORF">I6U51_03950</name>
</gene>
<evidence type="ECO:0000256" key="4">
    <source>
        <dbReference type="ARBA" id="ARBA00023163"/>
    </source>
</evidence>
<evidence type="ECO:0000256" key="1">
    <source>
        <dbReference type="ARBA" id="ARBA00010641"/>
    </source>
</evidence>
<dbReference type="PANTHER" id="PTHR43133:SF51">
    <property type="entry name" value="RNA POLYMERASE SIGMA FACTOR"/>
    <property type="match status" value="1"/>
</dbReference>
<evidence type="ECO:0000256" key="3">
    <source>
        <dbReference type="ARBA" id="ARBA00023082"/>
    </source>
</evidence>
<accession>A0A934M3R2</accession>
<dbReference type="Pfam" id="PF08281">
    <property type="entry name" value="Sigma70_r4_2"/>
    <property type="match status" value="1"/>
</dbReference>
<dbReference type="InterPro" id="IPR036388">
    <property type="entry name" value="WH-like_DNA-bd_sf"/>
</dbReference>
<proteinExistence type="inferred from homology"/>
<dbReference type="Gene3D" id="1.10.1740.10">
    <property type="match status" value="1"/>
</dbReference>
<evidence type="ECO:0000313" key="8">
    <source>
        <dbReference type="Proteomes" id="UP000622687"/>
    </source>
</evidence>
<organism evidence="7 8">
    <name type="scientific">Clostridium aciditolerans</name>
    <dbReference type="NCBI Taxonomy" id="339861"/>
    <lineage>
        <taxon>Bacteria</taxon>
        <taxon>Bacillati</taxon>
        <taxon>Bacillota</taxon>
        <taxon>Clostridia</taxon>
        <taxon>Eubacteriales</taxon>
        <taxon>Clostridiaceae</taxon>
        <taxon>Clostridium</taxon>
    </lineage>
</organism>
<dbReference type="InterPro" id="IPR039425">
    <property type="entry name" value="RNA_pol_sigma-70-like"/>
</dbReference>
<keyword evidence="2" id="KW-0805">Transcription regulation</keyword>
<feature type="domain" description="RNA polymerase sigma-70 region 2" evidence="5">
    <location>
        <begin position="28"/>
        <end position="85"/>
    </location>
</feature>
<dbReference type="InterPro" id="IPR013325">
    <property type="entry name" value="RNA_pol_sigma_r2"/>
</dbReference>
<evidence type="ECO:0000259" key="6">
    <source>
        <dbReference type="Pfam" id="PF08281"/>
    </source>
</evidence>
<keyword evidence="8" id="KW-1185">Reference proteome</keyword>
<feature type="domain" description="RNA polymerase sigma factor 70 region 4 type 2" evidence="6">
    <location>
        <begin position="112"/>
        <end position="162"/>
    </location>
</feature>
<sequence>MYNIQELVQKSRDGDISSFMSLLKEKEALIYNISFSYTKNSYDAEDCISEASIKAFDKLKQLRNEEKFYCWFISILINVCRKNIKNKITASSDEKLIQVRDEFSYQSIDDRLMVEELLSKLRKDERDILALRYLKDYSIKEIASIMDMPLSTVKTKIYRSLNFLRTRNGGVKNEL</sequence>
<dbReference type="GO" id="GO:0016987">
    <property type="term" value="F:sigma factor activity"/>
    <property type="evidence" value="ECO:0007669"/>
    <property type="project" value="UniProtKB-KW"/>
</dbReference>
<reference evidence="7" key="1">
    <citation type="submission" date="2020-12" db="EMBL/GenBank/DDBJ databases">
        <title>Clostridium thailandense sp. nov., a novel acetogenic bacterium isolated from peat land soil in Thailand.</title>
        <authorList>
            <person name="Chaikitkaew S."/>
            <person name="Birkeland N.K."/>
        </authorList>
    </citation>
    <scope>NUCLEOTIDE SEQUENCE</scope>
    <source>
        <strain evidence="7">DSM 17425</strain>
    </source>
</reference>
<dbReference type="CDD" id="cd06171">
    <property type="entry name" value="Sigma70_r4"/>
    <property type="match status" value="1"/>
</dbReference>
<dbReference type="SUPFAM" id="SSF88946">
    <property type="entry name" value="Sigma2 domain of RNA polymerase sigma factors"/>
    <property type="match status" value="1"/>
</dbReference>
<dbReference type="RefSeq" id="WP_211141296.1">
    <property type="nucleotide sequence ID" value="NZ_JAEEGB010000005.1"/>
</dbReference>
<dbReference type="SUPFAM" id="SSF88659">
    <property type="entry name" value="Sigma3 and sigma4 domains of RNA polymerase sigma factors"/>
    <property type="match status" value="1"/>
</dbReference>
<dbReference type="InterPro" id="IPR014284">
    <property type="entry name" value="RNA_pol_sigma-70_dom"/>
</dbReference>
<dbReference type="AlphaFoldDB" id="A0A934M3R2"/>
<dbReference type="GO" id="GO:0003677">
    <property type="term" value="F:DNA binding"/>
    <property type="evidence" value="ECO:0007669"/>
    <property type="project" value="InterPro"/>
</dbReference>
<keyword evidence="4" id="KW-0804">Transcription</keyword>
<evidence type="ECO:0000259" key="5">
    <source>
        <dbReference type="Pfam" id="PF04542"/>
    </source>
</evidence>
<comment type="caution">
    <text evidence="7">The sequence shown here is derived from an EMBL/GenBank/DDBJ whole genome shotgun (WGS) entry which is preliminary data.</text>
</comment>
<keyword evidence="3" id="KW-0731">Sigma factor</keyword>
<dbReference type="Proteomes" id="UP000622687">
    <property type="component" value="Unassembled WGS sequence"/>
</dbReference>
<name>A0A934M3R2_9CLOT</name>
<comment type="similarity">
    <text evidence="1">Belongs to the sigma-70 factor family. ECF subfamily.</text>
</comment>